<dbReference type="AlphaFoldDB" id="A0A1C7PF67"/>
<dbReference type="KEGG" id="agl:PYTT_0316"/>
<evidence type="ECO:0000313" key="3">
    <source>
        <dbReference type="EMBL" id="SEH73364.1"/>
    </source>
</evidence>
<sequence length="275" mass="31420">MKKSTILLCRFLQLFGYSFQHLYLQAINQNTRLARSLATTLGEQAWKDAANCPEFADDVEIIGHLNSRSRELTNILAELQNDKQAAQTQARNNRPLPSVAAKQMPDLSAGAISQQRTRLRTLIRELQERRKNLAGVMTPDHAVFSKLDKQEEEYMLELDRLENKPNAPASQQTNDQPEISDEIRTDRTAAQLKDIIMRINNANVELKKVKQTLVSSYLHLGKAICAAWQTDKNIRRQLSRHKQTMALILGVEKSIKKYERLAQSKTKARENTLPF</sequence>
<protein>
    <submittedName>
        <fullName evidence="3">Uncharacterized protein</fullName>
    </submittedName>
</protein>
<dbReference type="RefSeq" id="WP_067772749.1">
    <property type="nucleotide sequence ID" value="NZ_LIGX01000002.1"/>
</dbReference>
<feature type="region of interest" description="Disordered" evidence="2">
    <location>
        <begin position="164"/>
        <end position="183"/>
    </location>
</feature>
<gene>
    <name evidence="3" type="ORF">PYTT_0316</name>
</gene>
<evidence type="ECO:0000313" key="4">
    <source>
        <dbReference type="Proteomes" id="UP000176204"/>
    </source>
</evidence>
<proteinExistence type="predicted"/>
<reference evidence="4" key="1">
    <citation type="submission" date="2016-09" db="EMBL/GenBank/DDBJ databases">
        <authorList>
            <person name="Koehorst J."/>
        </authorList>
    </citation>
    <scope>NUCLEOTIDE SEQUENCE [LARGE SCALE GENOMIC DNA]</scope>
</reference>
<evidence type="ECO:0000256" key="1">
    <source>
        <dbReference type="SAM" id="Coils"/>
    </source>
</evidence>
<keyword evidence="4" id="KW-1185">Reference proteome</keyword>
<feature type="coiled-coil region" evidence="1">
    <location>
        <begin position="62"/>
        <end position="164"/>
    </location>
</feature>
<organism evidence="3 4">
    <name type="scientific">Akkermansia glycaniphila</name>
    <dbReference type="NCBI Taxonomy" id="1679444"/>
    <lineage>
        <taxon>Bacteria</taxon>
        <taxon>Pseudomonadati</taxon>
        <taxon>Verrucomicrobiota</taxon>
        <taxon>Verrucomicrobiia</taxon>
        <taxon>Verrucomicrobiales</taxon>
        <taxon>Akkermansiaceae</taxon>
        <taxon>Akkermansia</taxon>
    </lineage>
</organism>
<accession>A0A1C7PF67</accession>
<evidence type="ECO:0000256" key="2">
    <source>
        <dbReference type="SAM" id="MobiDB-lite"/>
    </source>
</evidence>
<name>A0A1C7PF67_9BACT</name>
<feature type="compositionally biased region" description="Polar residues" evidence="2">
    <location>
        <begin position="168"/>
        <end position="177"/>
    </location>
</feature>
<keyword evidence="1" id="KW-0175">Coiled coil</keyword>
<dbReference type="EMBL" id="LT629973">
    <property type="protein sequence ID" value="SEH73364.1"/>
    <property type="molecule type" value="Genomic_DNA"/>
</dbReference>
<dbReference type="STRING" id="1679444.PYTT_0316"/>
<dbReference type="Proteomes" id="UP000176204">
    <property type="component" value="Chromosome I"/>
</dbReference>